<dbReference type="GO" id="GO:0016787">
    <property type="term" value="F:hydrolase activity"/>
    <property type="evidence" value="ECO:0007669"/>
    <property type="project" value="UniProtKB-KW"/>
</dbReference>
<keyword evidence="1 6" id="KW-1277">Toxin-antitoxin system</keyword>
<dbReference type="Pfam" id="PF01850">
    <property type="entry name" value="PIN"/>
    <property type="match status" value="1"/>
</dbReference>
<keyword evidence="6" id="KW-0800">Toxin</keyword>
<dbReference type="InterPro" id="IPR022907">
    <property type="entry name" value="VapC_family"/>
</dbReference>
<feature type="binding site" evidence="6">
    <location>
        <position position="100"/>
    </location>
    <ligand>
        <name>Mg(2+)</name>
        <dbReference type="ChEBI" id="CHEBI:18420"/>
    </ligand>
</feature>
<dbReference type="STRING" id="1798228.SAMN05216574_11596"/>
<reference evidence="9" key="1">
    <citation type="submission" date="2016-10" db="EMBL/GenBank/DDBJ databases">
        <authorList>
            <person name="Varghese N."/>
            <person name="Submissions S."/>
        </authorList>
    </citation>
    <scope>NUCLEOTIDE SEQUENCE [LARGE SCALE GENOMIC DNA]</scope>
    <source>
        <strain evidence="9">DSM 46838</strain>
    </source>
</reference>
<dbReference type="GO" id="GO:0090729">
    <property type="term" value="F:toxin activity"/>
    <property type="evidence" value="ECO:0007669"/>
    <property type="project" value="UniProtKB-KW"/>
</dbReference>
<organism evidence="8 9">
    <name type="scientific">Blastococcus tunisiensis</name>
    <dbReference type="NCBI Taxonomy" id="1798228"/>
    <lineage>
        <taxon>Bacteria</taxon>
        <taxon>Bacillati</taxon>
        <taxon>Actinomycetota</taxon>
        <taxon>Actinomycetes</taxon>
        <taxon>Geodermatophilales</taxon>
        <taxon>Geodermatophilaceae</taxon>
        <taxon>Blastococcus</taxon>
    </lineage>
</organism>
<comment type="similarity">
    <text evidence="6">Belongs to the PINc/VapC protein family.</text>
</comment>
<dbReference type="GO" id="GO:0004540">
    <property type="term" value="F:RNA nuclease activity"/>
    <property type="evidence" value="ECO:0007669"/>
    <property type="project" value="InterPro"/>
</dbReference>
<keyword evidence="3 6" id="KW-0479">Metal-binding</keyword>
<keyword evidence="4 6" id="KW-0378">Hydrolase</keyword>
<evidence type="ECO:0000256" key="1">
    <source>
        <dbReference type="ARBA" id="ARBA00022649"/>
    </source>
</evidence>
<dbReference type="HAMAP" id="MF_00265">
    <property type="entry name" value="VapC_Nob1"/>
    <property type="match status" value="1"/>
</dbReference>
<dbReference type="EC" id="3.1.-.-" evidence="6"/>
<dbReference type="AlphaFoldDB" id="A0A1I2J948"/>
<evidence type="ECO:0000313" key="9">
    <source>
        <dbReference type="Proteomes" id="UP000198589"/>
    </source>
</evidence>
<dbReference type="EMBL" id="FOND01000015">
    <property type="protein sequence ID" value="SFF51044.1"/>
    <property type="molecule type" value="Genomic_DNA"/>
</dbReference>
<dbReference type="OrthoDB" id="25693at2"/>
<proteinExistence type="inferred from homology"/>
<evidence type="ECO:0000259" key="7">
    <source>
        <dbReference type="Pfam" id="PF01850"/>
    </source>
</evidence>
<evidence type="ECO:0000256" key="3">
    <source>
        <dbReference type="ARBA" id="ARBA00022723"/>
    </source>
</evidence>
<feature type="binding site" evidence="6">
    <location>
        <position position="7"/>
    </location>
    <ligand>
        <name>Mg(2+)</name>
        <dbReference type="ChEBI" id="CHEBI:18420"/>
    </ligand>
</feature>
<evidence type="ECO:0000256" key="6">
    <source>
        <dbReference type="HAMAP-Rule" id="MF_00265"/>
    </source>
</evidence>
<gene>
    <name evidence="6" type="primary">vapC</name>
    <name evidence="8" type="ORF">SAMN05216574_11596</name>
</gene>
<evidence type="ECO:0000256" key="5">
    <source>
        <dbReference type="ARBA" id="ARBA00022842"/>
    </source>
</evidence>
<protein>
    <recommendedName>
        <fullName evidence="6">Ribonuclease VapC</fullName>
        <shortName evidence="6">RNase VapC</shortName>
        <ecNumber evidence="6">3.1.-.-</ecNumber>
    </recommendedName>
    <alternativeName>
        <fullName evidence="6">Toxin VapC</fullName>
    </alternativeName>
</protein>
<keyword evidence="5 6" id="KW-0460">Magnesium</keyword>
<comment type="cofactor">
    <cofactor evidence="6">
        <name>Mg(2+)</name>
        <dbReference type="ChEBI" id="CHEBI:18420"/>
    </cofactor>
</comment>
<dbReference type="InterPro" id="IPR002716">
    <property type="entry name" value="PIN_dom"/>
</dbReference>
<feature type="domain" description="PIN" evidence="7">
    <location>
        <begin position="6"/>
        <end position="120"/>
    </location>
</feature>
<keyword evidence="9" id="KW-1185">Reference proteome</keyword>
<dbReference type="RefSeq" id="WP_092201756.1">
    <property type="nucleotide sequence ID" value="NZ_FOND01000015.1"/>
</dbReference>
<dbReference type="InterPro" id="IPR029060">
    <property type="entry name" value="PIN-like_dom_sf"/>
</dbReference>
<evidence type="ECO:0000313" key="8">
    <source>
        <dbReference type="EMBL" id="SFF51044.1"/>
    </source>
</evidence>
<evidence type="ECO:0000256" key="4">
    <source>
        <dbReference type="ARBA" id="ARBA00022801"/>
    </source>
</evidence>
<comment type="function">
    <text evidence="6">Toxic component of a toxin-antitoxin (TA) system. An RNase.</text>
</comment>
<keyword evidence="2 6" id="KW-0540">Nuclease</keyword>
<dbReference type="Gene3D" id="3.40.50.1010">
    <property type="entry name" value="5'-nuclease"/>
    <property type="match status" value="1"/>
</dbReference>
<name>A0A1I2J948_9ACTN</name>
<accession>A0A1I2J948</accession>
<dbReference type="SUPFAM" id="SSF88723">
    <property type="entry name" value="PIN domain-like"/>
    <property type="match status" value="1"/>
</dbReference>
<evidence type="ECO:0000256" key="2">
    <source>
        <dbReference type="ARBA" id="ARBA00022722"/>
    </source>
</evidence>
<dbReference type="GO" id="GO:0000287">
    <property type="term" value="F:magnesium ion binding"/>
    <property type="evidence" value="ECO:0007669"/>
    <property type="project" value="UniProtKB-UniRule"/>
</dbReference>
<sequence length="138" mass="14253">MTRLAFDTSAAVPLLLRSHTAHTAVRRHAAGRSLVLTTHSLAETYSVLTRLPGDARVAGDDAARLLEATFDTVLEVPAAESTGLPRVLAPLGIAGGAVYDALVGLAARAGDVPLATRDARALGTYTGLGVRLEIIEGT</sequence>
<dbReference type="Proteomes" id="UP000198589">
    <property type="component" value="Unassembled WGS sequence"/>
</dbReference>